<evidence type="ECO:0000313" key="2">
    <source>
        <dbReference type="EMBL" id="EDM79163.1"/>
    </source>
</evidence>
<dbReference type="Proteomes" id="UP000005801">
    <property type="component" value="Unassembled WGS sequence"/>
</dbReference>
<feature type="transmembrane region" description="Helical" evidence="1">
    <location>
        <begin position="6"/>
        <end position="27"/>
    </location>
</feature>
<dbReference type="RefSeq" id="WP_006971692.1">
    <property type="nucleotide sequence ID" value="NZ_ABCS01000022.1"/>
</dbReference>
<dbReference type="AlphaFoldDB" id="A6G4P3"/>
<feature type="transmembrane region" description="Helical" evidence="1">
    <location>
        <begin position="117"/>
        <end position="137"/>
    </location>
</feature>
<reference evidence="2 3" key="1">
    <citation type="submission" date="2007-06" db="EMBL/GenBank/DDBJ databases">
        <authorList>
            <person name="Shimkets L."/>
            <person name="Ferriera S."/>
            <person name="Johnson J."/>
            <person name="Kravitz S."/>
            <person name="Beeson K."/>
            <person name="Sutton G."/>
            <person name="Rogers Y.-H."/>
            <person name="Friedman R."/>
            <person name="Frazier M."/>
            <person name="Venter J.C."/>
        </authorList>
    </citation>
    <scope>NUCLEOTIDE SEQUENCE [LARGE SCALE GENOMIC DNA]</scope>
    <source>
        <strain evidence="2 3">SIR-1</strain>
    </source>
</reference>
<keyword evidence="1" id="KW-0812">Transmembrane</keyword>
<accession>A6G4P3</accession>
<evidence type="ECO:0000313" key="3">
    <source>
        <dbReference type="Proteomes" id="UP000005801"/>
    </source>
</evidence>
<keyword evidence="1" id="KW-0472">Membrane</keyword>
<feature type="transmembrane region" description="Helical" evidence="1">
    <location>
        <begin position="73"/>
        <end position="97"/>
    </location>
</feature>
<evidence type="ECO:0000256" key="1">
    <source>
        <dbReference type="SAM" id="Phobius"/>
    </source>
</evidence>
<sequence length="190" mass="20795">MNDDELLFLIGFVIYFVAIPALTYFMVERQGRVGWVPKDAEGEVEGRVPTFVKVMAIASFVLGHMFIPGLFAGLFGLIIYGLGLISIPGLILAARIYRNGYAMLRGEAGAATEARKLKRFALILNAVSGLVSVAFVFEAPEFGAFLGTYTMISIIHAFGLGRVADILDAHHRAAEEQVEVLETHVEIRPH</sequence>
<proteinExistence type="predicted"/>
<dbReference type="EMBL" id="ABCS01000022">
    <property type="protein sequence ID" value="EDM79163.1"/>
    <property type="molecule type" value="Genomic_DNA"/>
</dbReference>
<name>A6G4P3_9BACT</name>
<dbReference type="STRING" id="391625.PPSIR1_27393"/>
<keyword evidence="3" id="KW-1185">Reference proteome</keyword>
<protein>
    <submittedName>
        <fullName evidence="2">Uncharacterized protein</fullName>
    </submittedName>
</protein>
<feature type="transmembrane region" description="Helical" evidence="1">
    <location>
        <begin position="143"/>
        <end position="164"/>
    </location>
</feature>
<keyword evidence="1" id="KW-1133">Transmembrane helix</keyword>
<comment type="caution">
    <text evidence="2">The sequence shown here is derived from an EMBL/GenBank/DDBJ whole genome shotgun (WGS) entry which is preliminary data.</text>
</comment>
<organism evidence="2 3">
    <name type="scientific">Plesiocystis pacifica SIR-1</name>
    <dbReference type="NCBI Taxonomy" id="391625"/>
    <lineage>
        <taxon>Bacteria</taxon>
        <taxon>Pseudomonadati</taxon>
        <taxon>Myxococcota</taxon>
        <taxon>Polyangia</taxon>
        <taxon>Nannocystales</taxon>
        <taxon>Nannocystaceae</taxon>
        <taxon>Plesiocystis</taxon>
    </lineage>
</organism>
<feature type="transmembrane region" description="Helical" evidence="1">
    <location>
        <begin position="48"/>
        <end position="67"/>
    </location>
</feature>
<gene>
    <name evidence="2" type="ORF">PPSIR1_27393</name>
</gene>